<dbReference type="PROSITE" id="PS51384">
    <property type="entry name" value="FAD_FR"/>
    <property type="match status" value="1"/>
</dbReference>
<dbReference type="CDD" id="cd06216">
    <property type="entry name" value="FNR_iron_sulfur_binding_2"/>
    <property type="match status" value="1"/>
</dbReference>
<dbReference type="Pfam" id="PF00970">
    <property type="entry name" value="FAD_binding_6"/>
    <property type="match status" value="1"/>
</dbReference>
<dbReference type="Gene3D" id="3.10.20.30">
    <property type="match status" value="1"/>
</dbReference>
<keyword evidence="6" id="KW-0560">Oxidoreductase</keyword>
<dbReference type="EMBL" id="PEBD01000004">
    <property type="protein sequence ID" value="PHV68693.1"/>
    <property type="molecule type" value="Genomic_DNA"/>
</dbReference>
<dbReference type="CDD" id="cd00207">
    <property type="entry name" value="fer2"/>
    <property type="match status" value="1"/>
</dbReference>
<sequence>MPKSLSGILGSVLEVALTPHPVDRYLELFDPRITWSDLRAEVLRVDRHSPRSVTLTLRPTRQWTGFEAGQFVQLSTVINGVRHSRCYSPANSAKRQDVIELTLTAHDDGFVSKHLRDHAQVGQVLGLQPATGTFTMPSDRPDSMLFISGGSGITPVLSMLRTLVDEKHQGDVTFIHYARSPQDHPYADALASIATARPDWTITTHFTRPGDEQSVEGSARTYFCAEHLADVDLASTEVFLCGPPALHESVTDHLGAGGAEDRLHTEQFVLVTPAADDGAPAHGRLQFAGSGKETDNDGSSILEQAENTGLSPEFGCRMGICFSCSAVKKSGLTKNILTGETDSETDKHIQLCISAPVGDCVIDI</sequence>
<evidence type="ECO:0000256" key="4">
    <source>
        <dbReference type="ARBA" id="ARBA00022723"/>
    </source>
</evidence>
<dbReference type="Pfam" id="PF00175">
    <property type="entry name" value="NAD_binding_1"/>
    <property type="match status" value="1"/>
</dbReference>
<accession>A0A2G3PSI8</accession>
<dbReference type="AlphaFoldDB" id="A0A2G3PSI8"/>
<dbReference type="PRINTS" id="PR00410">
    <property type="entry name" value="PHEHYDRXLASE"/>
</dbReference>
<keyword evidence="7" id="KW-0408">Iron</keyword>
<proteinExistence type="predicted"/>
<evidence type="ECO:0000313" key="11">
    <source>
        <dbReference type="Proteomes" id="UP000225108"/>
    </source>
</evidence>
<dbReference type="Gene3D" id="3.40.50.80">
    <property type="entry name" value="Nucleotide-binding domain of ferredoxin-NADP reductase (FNR) module"/>
    <property type="match status" value="1"/>
</dbReference>
<evidence type="ECO:0000313" key="10">
    <source>
        <dbReference type="EMBL" id="PHV68693.1"/>
    </source>
</evidence>
<organism evidence="10 11">
    <name type="scientific">Williamsia marianensis</name>
    <dbReference type="NCBI Taxonomy" id="85044"/>
    <lineage>
        <taxon>Bacteria</taxon>
        <taxon>Bacillati</taxon>
        <taxon>Actinomycetota</taxon>
        <taxon>Actinomycetes</taxon>
        <taxon>Mycobacteriales</taxon>
        <taxon>Nocardiaceae</taxon>
        <taxon>Williamsia</taxon>
    </lineage>
</organism>
<keyword evidence="2" id="KW-0285">Flavoprotein</keyword>
<evidence type="ECO:0000259" key="9">
    <source>
        <dbReference type="PROSITE" id="PS51384"/>
    </source>
</evidence>
<dbReference type="PANTHER" id="PTHR47354">
    <property type="entry name" value="NADH OXIDOREDUCTASE HCR"/>
    <property type="match status" value="1"/>
</dbReference>
<evidence type="ECO:0000256" key="6">
    <source>
        <dbReference type="ARBA" id="ARBA00023002"/>
    </source>
</evidence>
<dbReference type="InterPro" id="IPR017927">
    <property type="entry name" value="FAD-bd_FR_type"/>
</dbReference>
<dbReference type="GO" id="GO:0016491">
    <property type="term" value="F:oxidoreductase activity"/>
    <property type="evidence" value="ECO:0007669"/>
    <property type="project" value="UniProtKB-KW"/>
</dbReference>
<feature type="domain" description="FAD-binding FR-type" evidence="9">
    <location>
        <begin position="35"/>
        <end position="137"/>
    </location>
</feature>
<dbReference type="InterPro" id="IPR012675">
    <property type="entry name" value="Beta-grasp_dom_sf"/>
</dbReference>
<dbReference type="Proteomes" id="UP000225108">
    <property type="component" value="Unassembled WGS sequence"/>
</dbReference>
<dbReference type="InterPro" id="IPR001041">
    <property type="entry name" value="2Fe-2S_ferredoxin-type"/>
</dbReference>
<dbReference type="PANTHER" id="PTHR47354:SF6">
    <property type="entry name" value="NADH OXIDOREDUCTASE HCR"/>
    <property type="match status" value="1"/>
</dbReference>
<dbReference type="Gene3D" id="2.40.30.10">
    <property type="entry name" value="Translation factors"/>
    <property type="match status" value="1"/>
</dbReference>
<dbReference type="SUPFAM" id="SSF52343">
    <property type="entry name" value="Ferredoxin reductase-like, C-terminal NADP-linked domain"/>
    <property type="match status" value="1"/>
</dbReference>
<gene>
    <name evidence="10" type="ORF">CSW57_05845</name>
</gene>
<name>A0A2G3PSI8_WILMA</name>
<evidence type="ECO:0000256" key="7">
    <source>
        <dbReference type="ARBA" id="ARBA00023004"/>
    </source>
</evidence>
<evidence type="ECO:0000256" key="5">
    <source>
        <dbReference type="ARBA" id="ARBA00022827"/>
    </source>
</evidence>
<protein>
    <recommendedName>
        <fullName evidence="9">FAD-binding FR-type domain-containing protein</fullName>
    </recommendedName>
</protein>
<dbReference type="InterPro" id="IPR001433">
    <property type="entry name" value="OxRdtase_FAD/NAD-bd"/>
</dbReference>
<dbReference type="InterPro" id="IPR036010">
    <property type="entry name" value="2Fe-2S_ferredoxin-like_sf"/>
</dbReference>
<dbReference type="InterPro" id="IPR039261">
    <property type="entry name" value="FNR_nucleotide-bd"/>
</dbReference>
<dbReference type="InterPro" id="IPR008333">
    <property type="entry name" value="Cbr1-like_FAD-bd_dom"/>
</dbReference>
<dbReference type="GO" id="GO:0051537">
    <property type="term" value="F:2 iron, 2 sulfur cluster binding"/>
    <property type="evidence" value="ECO:0007669"/>
    <property type="project" value="UniProtKB-KW"/>
</dbReference>
<evidence type="ECO:0000256" key="1">
    <source>
        <dbReference type="ARBA" id="ARBA00001974"/>
    </source>
</evidence>
<dbReference type="RefSeq" id="WP_099381802.1">
    <property type="nucleotide sequence ID" value="NZ_PEBD01000004.1"/>
</dbReference>
<reference evidence="10 11" key="1">
    <citation type="submission" date="2017-10" db="EMBL/GenBank/DDBJ databases">
        <title>The draft genome sequence of Williamsia sp. BULT 1.1 isolated from the semi-arid grassland soils from South Africa.</title>
        <authorList>
            <person name="Kabwe M.H."/>
            <person name="Govender N."/>
            <person name="Mutseka Lunga P."/>
            <person name="Vikram S."/>
            <person name="Makhalanyane T.P."/>
        </authorList>
    </citation>
    <scope>NUCLEOTIDE SEQUENCE [LARGE SCALE GENOMIC DNA]</scope>
    <source>
        <strain evidence="10 11">BULT 1.1</strain>
    </source>
</reference>
<dbReference type="Pfam" id="PF00111">
    <property type="entry name" value="Fer2"/>
    <property type="match status" value="1"/>
</dbReference>
<evidence type="ECO:0000256" key="8">
    <source>
        <dbReference type="ARBA" id="ARBA00023014"/>
    </source>
</evidence>
<evidence type="ECO:0000256" key="3">
    <source>
        <dbReference type="ARBA" id="ARBA00022714"/>
    </source>
</evidence>
<dbReference type="SUPFAM" id="SSF63380">
    <property type="entry name" value="Riboflavin synthase domain-like"/>
    <property type="match status" value="1"/>
</dbReference>
<comment type="caution">
    <text evidence="10">The sequence shown here is derived from an EMBL/GenBank/DDBJ whole genome shotgun (WGS) entry which is preliminary data.</text>
</comment>
<keyword evidence="4" id="KW-0479">Metal-binding</keyword>
<comment type="cofactor">
    <cofactor evidence="1">
        <name>FAD</name>
        <dbReference type="ChEBI" id="CHEBI:57692"/>
    </cofactor>
</comment>
<dbReference type="GO" id="GO:0046872">
    <property type="term" value="F:metal ion binding"/>
    <property type="evidence" value="ECO:0007669"/>
    <property type="project" value="UniProtKB-KW"/>
</dbReference>
<evidence type="ECO:0000256" key="2">
    <source>
        <dbReference type="ARBA" id="ARBA00022630"/>
    </source>
</evidence>
<keyword evidence="5" id="KW-0274">FAD</keyword>
<keyword evidence="3" id="KW-0001">2Fe-2S</keyword>
<keyword evidence="8" id="KW-0411">Iron-sulfur</keyword>
<dbReference type="SUPFAM" id="SSF54292">
    <property type="entry name" value="2Fe-2S ferredoxin-like"/>
    <property type="match status" value="1"/>
</dbReference>
<dbReference type="InterPro" id="IPR050415">
    <property type="entry name" value="MRET"/>
</dbReference>
<dbReference type="InterPro" id="IPR017938">
    <property type="entry name" value="Riboflavin_synthase-like_b-brl"/>
</dbReference>